<dbReference type="Proteomes" id="UP000272464">
    <property type="component" value="Unassembled WGS sequence"/>
</dbReference>
<name>A0A433X4W8_9BACL</name>
<evidence type="ECO:0000259" key="1">
    <source>
        <dbReference type="Pfam" id="PF01261"/>
    </source>
</evidence>
<proteinExistence type="predicted"/>
<dbReference type="Gene3D" id="3.20.20.150">
    <property type="entry name" value="Divalent-metal-dependent TIM barrel enzymes"/>
    <property type="match status" value="1"/>
</dbReference>
<dbReference type="Pfam" id="PF01261">
    <property type="entry name" value="AP_endonuc_2"/>
    <property type="match status" value="1"/>
</dbReference>
<dbReference type="PANTHER" id="PTHR12110">
    <property type="entry name" value="HYDROXYPYRUVATE ISOMERASE"/>
    <property type="match status" value="1"/>
</dbReference>
<dbReference type="InterPro" id="IPR013022">
    <property type="entry name" value="Xyl_isomerase-like_TIM-brl"/>
</dbReference>
<sequence length="277" mass="30949">MRLGGQVFIQNTDPQSWAAAIRQEGYRAAVCPVQSNENDTTIQEYRAAAEHHGLLIAEVGAWSNPISPDHEVRCKALEYCKAQLDLAERIGARVCVNIAGSRGAQWDGPHPDNFSDDTFSLIVDTVREIIDAVKPKSAYYALETMPWVLPDSADTYLALVKAIDREQFAVHLDPVNMIASPRIYYRNAEMITDFFTKLRPYIKSAHAKDIRLGGNLTVHLEEVLPGTGALDYKVFLSELSRLDPDTPLIIEHLPDEVQYRKAAAFIRETAASLQIEL</sequence>
<dbReference type="OrthoDB" id="128241at2"/>
<dbReference type="InterPro" id="IPR036237">
    <property type="entry name" value="Xyl_isomerase-like_sf"/>
</dbReference>
<dbReference type="InterPro" id="IPR050312">
    <property type="entry name" value="IolE/XylAMocC-like"/>
</dbReference>
<keyword evidence="3" id="KW-1185">Reference proteome</keyword>
<keyword evidence="2" id="KW-0413">Isomerase</keyword>
<accession>A0A433X4W8</accession>
<dbReference type="RefSeq" id="WP_127200093.1">
    <property type="nucleotide sequence ID" value="NZ_RZNX01000007.1"/>
</dbReference>
<dbReference type="SUPFAM" id="SSF51658">
    <property type="entry name" value="Xylose isomerase-like"/>
    <property type="match status" value="1"/>
</dbReference>
<organism evidence="2 3">
    <name type="scientific">Paenibacillus zeisoli</name>
    <dbReference type="NCBI Taxonomy" id="2496267"/>
    <lineage>
        <taxon>Bacteria</taxon>
        <taxon>Bacillati</taxon>
        <taxon>Bacillota</taxon>
        <taxon>Bacilli</taxon>
        <taxon>Bacillales</taxon>
        <taxon>Paenibacillaceae</taxon>
        <taxon>Paenibacillus</taxon>
    </lineage>
</organism>
<evidence type="ECO:0000313" key="2">
    <source>
        <dbReference type="EMBL" id="RUT29061.1"/>
    </source>
</evidence>
<feature type="domain" description="Xylose isomerase-like TIM barrel" evidence="1">
    <location>
        <begin position="24"/>
        <end position="268"/>
    </location>
</feature>
<dbReference type="AlphaFoldDB" id="A0A433X4W8"/>
<evidence type="ECO:0000313" key="3">
    <source>
        <dbReference type="Proteomes" id="UP000272464"/>
    </source>
</evidence>
<dbReference type="GO" id="GO:0016853">
    <property type="term" value="F:isomerase activity"/>
    <property type="evidence" value="ECO:0007669"/>
    <property type="project" value="UniProtKB-KW"/>
</dbReference>
<comment type="caution">
    <text evidence="2">The sequence shown here is derived from an EMBL/GenBank/DDBJ whole genome shotgun (WGS) entry which is preliminary data.</text>
</comment>
<reference evidence="2 3" key="1">
    <citation type="submission" date="2018-12" db="EMBL/GenBank/DDBJ databases">
        <authorList>
            <person name="Sun L."/>
            <person name="Chen Z."/>
        </authorList>
    </citation>
    <scope>NUCLEOTIDE SEQUENCE [LARGE SCALE GENOMIC DNA]</scope>
    <source>
        <strain evidence="2 3">3-5-3</strain>
    </source>
</reference>
<dbReference type="EMBL" id="RZNX01000007">
    <property type="protein sequence ID" value="RUT29061.1"/>
    <property type="molecule type" value="Genomic_DNA"/>
</dbReference>
<dbReference type="PANTHER" id="PTHR12110:SF21">
    <property type="entry name" value="XYLOSE ISOMERASE-LIKE TIM BARREL DOMAIN-CONTAINING PROTEIN"/>
    <property type="match status" value="1"/>
</dbReference>
<protein>
    <submittedName>
        <fullName evidence="2">Sugar phosphate isomerase/epimerase</fullName>
    </submittedName>
</protein>
<gene>
    <name evidence="2" type="ORF">EJP77_15150</name>
</gene>